<dbReference type="AlphaFoldDB" id="A0A286C004"/>
<dbReference type="EMBL" id="OCMY01000001">
    <property type="protein sequence ID" value="SOD39741.1"/>
    <property type="molecule type" value="Genomic_DNA"/>
</dbReference>
<evidence type="ECO:0000313" key="2">
    <source>
        <dbReference type="Proteomes" id="UP000219271"/>
    </source>
</evidence>
<keyword evidence="2" id="KW-1185">Reference proteome</keyword>
<sequence>MEEGYYKLTMVALNGTTISIRVLVRDGQLLGQALSYNVYGSIHHDSVLLGVSRLGSNKRSPFLGDFQSFRFTGKIETAPFGYAINLDEDCELPVNISFTDYSELKE</sequence>
<evidence type="ECO:0000313" key="1">
    <source>
        <dbReference type="EMBL" id="SOD39741.1"/>
    </source>
</evidence>
<name>A0A286C004_9GAMM</name>
<dbReference type="RefSeq" id="WP_141400263.1">
    <property type="nucleotide sequence ID" value="NZ_OCMY01000001.1"/>
</dbReference>
<reference evidence="2" key="1">
    <citation type="submission" date="2017-09" db="EMBL/GenBank/DDBJ databases">
        <authorList>
            <person name="Varghese N."/>
            <person name="Submissions S."/>
        </authorList>
    </citation>
    <scope>NUCLEOTIDE SEQUENCE [LARGE SCALE GENOMIC DNA]</scope>
    <source>
        <strain evidence="2">JKS000234</strain>
    </source>
</reference>
<gene>
    <name evidence="1" type="ORF">SAMN06273570_4195</name>
</gene>
<proteinExistence type="predicted"/>
<dbReference type="OrthoDB" id="9969501at2"/>
<organism evidence="1 2">
    <name type="scientific">Candidatus Pantoea floridensis</name>
    <dbReference type="NCBI Taxonomy" id="1938870"/>
    <lineage>
        <taxon>Bacteria</taxon>
        <taxon>Pseudomonadati</taxon>
        <taxon>Pseudomonadota</taxon>
        <taxon>Gammaproteobacteria</taxon>
        <taxon>Enterobacterales</taxon>
        <taxon>Erwiniaceae</taxon>
        <taxon>Pantoea</taxon>
    </lineage>
</organism>
<dbReference type="Proteomes" id="UP000219271">
    <property type="component" value="Unassembled WGS sequence"/>
</dbReference>
<accession>A0A286C004</accession>
<protein>
    <submittedName>
        <fullName evidence="1">Uncharacterized protein</fullName>
    </submittedName>
</protein>